<protein>
    <submittedName>
        <fullName evidence="2">Stage II sporulation protein M</fullName>
    </submittedName>
</protein>
<keyword evidence="3" id="KW-1185">Reference proteome</keyword>
<keyword evidence="1" id="KW-0812">Transmembrane</keyword>
<dbReference type="RefSeq" id="WP_138193263.1">
    <property type="nucleotide sequence ID" value="NZ_VCIW01000003.1"/>
</dbReference>
<evidence type="ECO:0000313" key="3">
    <source>
        <dbReference type="Proteomes" id="UP000309676"/>
    </source>
</evidence>
<proteinExistence type="predicted"/>
<name>A0A5R9G9C0_9BACL</name>
<feature type="transmembrane region" description="Helical" evidence="1">
    <location>
        <begin position="89"/>
        <end position="109"/>
    </location>
</feature>
<keyword evidence="1" id="KW-0472">Membrane</keyword>
<feature type="transmembrane region" description="Helical" evidence="1">
    <location>
        <begin position="186"/>
        <end position="205"/>
    </location>
</feature>
<organism evidence="2 3">
    <name type="scientific">Paenibacillus antri</name>
    <dbReference type="NCBI Taxonomy" id="2582848"/>
    <lineage>
        <taxon>Bacteria</taxon>
        <taxon>Bacillati</taxon>
        <taxon>Bacillota</taxon>
        <taxon>Bacilli</taxon>
        <taxon>Bacillales</taxon>
        <taxon>Paenibacillaceae</taxon>
        <taxon>Paenibacillus</taxon>
    </lineage>
</organism>
<dbReference type="AlphaFoldDB" id="A0A5R9G9C0"/>
<dbReference type="InterPro" id="IPR002798">
    <property type="entry name" value="SpoIIM-like"/>
</dbReference>
<dbReference type="Pfam" id="PF01944">
    <property type="entry name" value="SpoIIM"/>
    <property type="match status" value="1"/>
</dbReference>
<dbReference type="EMBL" id="VCIW01000003">
    <property type="protein sequence ID" value="TLS53022.1"/>
    <property type="molecule type" value="Genomic_DNA"/>
</dbReference>
<keyword evidence="1" id="KW-1133">Transmembrane helix</keyword>
<sequence length="221" mass="23487">MTGVFRVYTKDLLPLYLFVCILFIMGVVFGALLVNALTLQQKHDVGQYVNTFLSGFGGSTAGLGGTGAAELRTAGAGAVWDAFGAHARWVFFIWILGLSVVGVPLILLLDFLKGVLIGFTVGYLAGQWSWDGIVFAIVSVAPQNLVVVPAIIVCSVAAISFSLLLVRSRLLHRSGTVKQPLASFSLTALLLTGLMLAVSLFEVYVSPGLLQWAAPMLLDAV</sequence>
<dbReference type="NCBIfam" id="TIGR02831">
    <property type="entry name" value="spo_II_M"/>
    <property type="match status" value="1"/>
</dbReference>
<dbReference type="Proteomes" id="UP000309676">
    <property type="component" value="Unassembled WGS sequence"/>
</dbReference>
<evidence type="ECO:0000313" key="2">
    <source>
        <dbReference type="EMBL" id="TLS53022.1"/>
    </source>
</evidence>
<feature type="transmembrane region" description="Helical" evidence="1">
    <location>
        <begin position="15"/>
        <end position="37"/>
    </location>
</feature>
<feature type="transmembrane region" description="Helical" evidence="1">
    <location>
        <begin position="116"/>
        <end position="140"/>
    </location>
</feature>
<dbReference type="OrthoDB" id="2065033at2"/>
<comment type="caution">
    <text evidence="2">The sequence shown here is derived from an EMBL/GenBank/DDBJ whole genome shotgun (WGS) entry which is preliminary data.</text>
</comment>
<dbReference type="InterPro" id="IPR014196">
    <property type="entry name" value="SpoIIM"/>
</dbReference>
<dbReference type="PIRSF" id="PIRSF038973">
    <property type="entry name" value="SpoIIM"/>
    <property type="match status" value="1"/>
</dbReference>
<accession>A0A5R9G9C0</accession>
<evidence type="ECO:0000256" key="1">
    <source>
        <dbReference type="SAM" id="Phobius"/>
    </source>
</evidence>
<reference evidence="2 3" key="1">
    <citation type="submission" date="2019-05" db="EMBL/GenBank/DDBJ databases">
        <authorList>
            <person name="Narsing Rao M.P."/>
            <person name="Li W.J."/>
        </authorList>
    </citation>
    <scope>NUCLEOTIDE SEQUENCE [LARGE SCALE GENOMIC DNA]</scope>
    <source>
        <strain evidence="2 3">SYSU_K30003</strain>
    </source>
</reference>
<feature type="transmembrane region" description="Helical" evidence="1">
    <location>
        <begin position="146"/>
        <end position="166"/>
    </location>
</feature>
<gene>
    <name evidence="2" type="primary">spoIIM</name>
    <name evidence="2" type="ORF">FE782_06540</name>
</gene>